<reference evidence="2 3" key="1">
    <citation type="journal article" date="2011" name="Stand. Genomic Sci.">
        <title>Complete genome sequence of Thermomonospora curvata type strain (B9).</title>
        <authorList>
            <person name="Chertkov O."/>
            <person name="Sikorski J."/>
            <person name="Nolan M."/>
            <person name="Lapidus A."/>
            <person name="Lucas S."/>
            <person name="Del Rio T.G."/>
            <person name="Tice H."/>
            <person name="Cheng J.F."/>
            <person name="Goodwin L."/>
            <person name="Pitluck S."/>
            <person name="Liolios K."/>
            <person name="Ivanova N."/>
            <person name="Mavromatis K."/>
            <person name="Mikhailova N."/>
            <person name="Ovchinnikova G."/>
            <person name="Pati A."/>
            <person name="Chen A."/>
            <person name="Palaniappan K."/>
            <person name="Djao O.D."/>
            <person name="Land M."/>
            <person name="Hauser L."/>
            <person name="Chang Y.J."/>
            <person name="Jeffries C.D."/>
            <person name="Brettin T."/>
            <person name="Han C."/>
            <person name="Detter J.C."/>
            <person name="Rohde M."/>
            <person name="Goker M."/>
            <person name="Woyke T."/>
            <person name="Bristow J."/>
            <person name="Eisen J.A."/>
            <person name="Markowitz V."/>
            <person name="Hugenholtz P."/>
            <person name="Klenk H.P."/>
            <person name="Kyrpides N.C."/>
        </authorList>
    </citation>
    <scope>NUCLEOTIDE SEQUENCE [LARGE SCALE GENOMIC DNA]</scope>
    <source>
        <strain evidence="3">ATCC 19995 / DSM 43183 / JCM 3096 / KCTC 9072 / NBRC 15933 / NCIMB 10081 / Henssen B9</strain>
    </source>
</reference>
<evidence type="ECO:0000256" key="1">
    <source>
        <dbReference type="ARBA" id="ARBA00022801"/>
    </source>
</evidence>
<dbReference type="STRING" id="471852.Tcur_4732"/>
<dbReference type="InterPro" id="IPR023365">
    <property type="entry name" value="Sortase_dom-sf"/>
</dbReference>
<dbReference type="EMBL" id="CP001738">
    <property type="protein sequence ID" value="ACZ00254.1"/>
    <property type="molecule type" value="Genomic_DNA"/>
</dbReference>
<dbReference type="Pfam" id="PF04203">
    <property type="entry name" value="Sortase"/>
    <property type="match status" value="1"/>
</dbReference>
<name>D1A748_THECD</name>
<dbReference type="RefSeq" id="WP_012855035.1">
    <property type="nucleotide sequence ID" value="NC_013510.1"/>
</dbReference>
<dbReference type="KEGG" id="tcu:Tcur_4732"/>
<gene>
    <name evidence="2" type="ordered locus">Tcur_4732</name>
</gene>
<accession>D1A748</accession>
<keyword evidence="3" id="KW-1185">Reference proteome</keyword>
<dbReference type="HOGENOM" id="CLU_062592_3_1_11"/>
<organism evidence="2 3">
    <name type="scientific">Thermomonospora curvata (strain ATCC 19995 / DSM 43183 / JCM 3096 / KCTC 9072 / NBRC 15933 / NCIMB 10081 / Henssen B9)</name>
    <dbReference type="NCBI Taxonomy" id="471852"/>
    <lineage>
        <taxon>Bacteria</taxon>
        <taxon>Bacillati</taxon>
        <taxon>Actinomycetota</taxon>
        <taxon>Actinomycetes</taxon>
        <taxon>Streptosporangiales</taxon>
        <taxon>Thermomonosporaceae</taxon>
        <taxon>Thermomonospora</taxon>
    </lineage>
</organism>
<dbReference type="InterPro" id="IPR005754">
    <property type="entry name" value="Sortase"/>
</dbReference>
<keyword evidence="1" id="KW-0378">Hydrolase</keyword>
<dbReference type="AlphaFoldDB" id="D1A748"/>
<protein>
    <submittedName>
        <fullName evidence="2">Peptidase C60 sortase A and B</fullName>
    </submittedName>
</protein>
<sequence>MITLCVTAITFLGVVAVAVLMRIPAVVREAGAPPVAMSPAPARTPEPSAAMPPSRPVLLEIPRLRVRSKLVSFGRNPDGSPQVPAASQGRWAGWYRYGAAPGSAGPAIIAAPAGAPGSPAAFHRLGELVPGDEVTVLRRDRKVAVFLIERVERVEGSRFPARRVYGRVPYPELRLITWDGGLGAGGGQGRSVIAYGRLVRST</sequence>
<dbReference type="GO" id="GO:0016787">
    <property type="term" value="F:hydrolase activity"/>
    <property type="evidence" value="ECO:0007669"/>
    <property type="project" value="UniProtKB-KW"/>
</dbReference>
<dbReference type="eggNOG" id="COG3764">
    <property type="taxonomic scope" value="Bacteria"/>
</dbReference>
<proteinExistence type="predicted"/>
<dbReference type="OrthoDB" id="525039at2"/>
<dbReference type="Gene3D" id="2.40.260.10">
    <property type="entry name" value="Sortase"/>
    <property type="match status" value="1"/>
</dbReference>
<dbReference type="InterPro" id="IPR042001">
    <property type="entry name" value="Sortase_F"/>
</dbReference>
<dbReference type="Proteomes" id="UP000001918">
    <property type="component" value="Chromosome"/>
</dbReference>
<evidence type="ECO:0000313" key="3">
    <source>
        <dbReference type="Proteomes" id="UP000001918"/>
    </source>
</evidence>
<dbReference type="CDD" id="cd05829">
    <property type="entry name" value="Sortase_F"/>
    <property type="match status" value="1"/>
</dbReference>
<evidence type="ECO:0000313" key="2">
    <source>
        <dbReference type="EMBL" id="ACZ00254.1"/>
    </source>
</evidence>